<dbReference type="CDD" id="cd05399">
    <property type="entry name" value="NT_Rel-Spo_like"/>
    <property type="match status" value="1"/>
</dbReference>
<dbReference type="SUPFAM" id="SSF81301">
    <property type="entry name" value="Nucleotidyltransferase"/>
    <property type="match status" value="1"/>
</dbReference>
<dbReference type="SUPFAM" id="SSF81271">
    <property type="entry name" value="TGS-like"/>
    <property type="match status" value="1"/>
</dbReference>
<dbReference type="InterPro" id="IPR045865">
    <property type="entry name" value="ACT-like_dom_sf"/>
</dbReference>
<dbReference type="EC" id="2.7.6.5" evidence="5"/>
<name>A0ABU8WG53_9BURK</name>
<dbReference type="InterPro" id="IPR004095">
    <property type="entry name" value="TGS"/>
</dbReference>
<dbReference type="PROSITE" id="PS51831">
    <property type="entry name" value="HD"/>
    <property type="match status" value="1"/>
</dbReference>
<sequence>MSAVAKPEPNAPRGAARPSPAALNAAAASFAALTARLDYLSAEDTELVRRAYRFADEAHLGQLRNSGEPYITHPIAVAAQCAEWKLDAQALMAALLHDAIEDCGVTKPELIERFGAPVAELVDGLTKLDKLQFNTREENQAESFRKMLLAMARDVRVILVKLADRTHNMRTLDDAPREKWGRIAGETLEIYAPIAHRLGLNQTYRELQELSFRHLKPWRYAILSKAVAKARSRRRDLIQKVQRELETAFAAAGISVRIAGREKTLYSIYRKMDEKHLSFAQVTDIYGFRLIVPNVIACYTGLGILHQMYKPLPGKFKDHIAIAKLNGYQSLHTTLVGPSGVNVEFQLRTEAMHVVAESGVAAHWLYKATDNASPSRERLGAKWLQSLLDIQDETRDAAEFWDHVKVDLFPDAVYVFTPKSQILALPRGATVIDFAYAIHSNIGDHTSAARINGDQVPLRTELKNGDVVEVITAPVSTPNPAWLGFVRTGRARSKIRHYLKTLAHAESEGLGEKLLAQALRAEGRNKVPPDDGEYQAIWEKLLRFTANRSRSELMTDIGLGRRIASIVAKRLMFLLAERGEKPDALLLTRERFTAHETVSQGGVTLDGSENSSVRFALCCRPIPGDQIVGYLGHGEGLVVHTNECGVGQRLRHRDSERFFAVEWAEEPVRTFETGVVVTVRNDKGVLARVAATLAEAEADITHVEMADETPQDSTDLRFVIAVRDRAHLDLVLRAAKRTPSVLSANRVVPAPYSADPTAPGAG</sequence>
<dbReference type="InterPro" id="IPR007685">
    <property type="entry name" value="RelA_SpoT"/>
</dbReference>
<dbReference type="InterPro" id="IPR045600">
    <property type="entry name" value="RelA/SpoT_AH_RIS"/>
</dbReference>
<dbReference type="Gene3D" id="3.30.460.10">
    <property type="entry name" value="Beta Polymerase, domain 2"/>
    <property type="match status" value="1"/>
</dbReference>
<dbReference type="Pfam" id="PF19296">
    <property type="entry name" value="RelA_AH_RIS"/>
    <property type="match status" value="1"/>
</dbReference>
<comment type="similarity">
    <text evidence="1">Belongs to the relA/spoT family.</text>
</comment>
<dbReference type="Gene3D" id="1.10.3210.10">
    <property type="entry name" value="Hypothetical protein af1432"/>
    <property type="match status" value="1"/>
</dbReference>
<dbReference type="Pfam" id="PF02824">
    <property type="entry name" value="TGS"/>
    <property type="match status" value="1"/>
</dbReference>
<dbReference type="InterPro" id="IPR012676">
    <property type="entry name" value="TGS-like"/>
</dbReference>
<dbReference type="SUPFAM" id="SSF109604">
    <property type="entry name" value="HD-domain/PDEase-like"/>
    <property type="match status" value="1"/>
</dbReference>
<dbReference type="InterPro" id="IPR006674">
    <property type="entry name" value="HD_domain"/>
</dbReference>
<dbReference type="SUPFAM" id="SSF55021">
    <property type="entry name" value="ACT-like"/>
    <property type="match status" value="1"/>
</dbReference>
<dbReference type="PANTHER" id="PTHR21262:SF36">
    <property type="entry name" value="BIFUNCTIONAL (P)PPGPP SYNTHASE_HYDROLASE SPOT"/>
    <property type="match status" value="1"/>
</dbReference>
<gene>
    <name evidence="5" type="ORF">WKW82_07055</name>
</gene>
<dbReference type="Pfam" id="PF04607">
    <property type="entry name" value="RelA_SpoT"/>
    <property type="match status" value="1"/>
</dbReference>
<dbReference type="InterPro" id="IPR003607">
    <property type="entry name" value="HD/PDEase_dom"/>
</dbReference>
<dbReference type="Proteomes" id="UP001385892">
    <property type="component" value="Unassembled WGS sequence"/>
</dbReference>
<comment type="function">
    <text evidence="1">In eubacteria ppGpp (guanosine 3'-diphosphate 5'-diphosphate) is a mediator of the stringent response that coordinates a variety of cellular activities in response to changes in nutritional abundance.</text>
</comment>
<keyword evidence="5" id="KW-0808">Transferase</keyword>
<dbReference type="Pfam" id="PF13291">
    <property type="entry name" value="ACT_4"/>
    <property type="match status" value="1"/>
</dbReference>
<dbReference type="SMART" id="SM00954">
    <property type="entry name" value="RelA_SpoT"/>
    <property type="match status" value="1"/>
</dbReference>
<dbReference type="Gene3D" id="3.10.20.30">
    <property type="match status" value="1"/>
</dbReference>
<feature type="domain" description="ACT" evidence="2">
    <location>
        <begin position="674"/>
        <end position="749"/>
    </location>
</feature>
<evidence type="ECO:0000259" key="2">
    <source>
        <dbReference type="PROSITE" id="PS51671"/>
    </source>
</evidence>
<evidence type="ECO:0000256" key="1">
    <source>
        <dbReference type="RuleBase" id="RU003847"/>
    </source>
</evidence>
<reference evidence="5 6" key="1">
    <citation type="submission" date="2024-03" db="EMBL/GenBank/DDBJ databases">
        <title>Novel species of the genus Variovorax.</title>
        <authorList>
            <person name="Liu Q."/>
            <person name="Xin Y.-H."/>
        </authorList>
    </citation>
    <scope>NUCLEOTIDE SEQUENCE [LARGE SCALE GENOMIC DNA]</scope>
    <source>
        <strain evidence="5 6">KACC 18900</strain>
    </source>
</reference>
<dbReference type="NCBIfam" id="TIGR00691">
    <property type="entry name" value="spoT_relA"/>
    <property type="match status" value="1"/>
</dbReference>
<proteinExistence type="inferred from homology"/>
<dbReference type="Pfam" id="PF13328">
    <property type="entry name" value="HD_4"/>
    <property type="match status" value="1"/>
</dbReference>
<dbReference type="PROSITE" id="PS51671">
    <property type="entry name" value="ACT"/>
    <property type="match status" value="1"/>
</dbReference>
<feature type="domain" description="TGS" evidence="4">
    <location>
        <begin position="411"/>
        <end position="472"/>
    </location>
</feature>
<dbReference type="EMBL" id="JBBKZT010000003">
    <property type="protein sequence ID" value="MEJ8846399.1"/>
    <property type="molecule type" value="Genomic_DNA"/>
</dbReference>
<dbReference type="InterPro" id="IPR043519">
    <property type="entry name" value="NT_sf"/>
</dbReference>
<feature type="domain" description="HD" evidence="3">
    <location>
        <begin position="70"/>
        <end position="169"/>
    </location>
</feature>
<dbReference type="Gene3D" id="3.30.70.260">
    <property type="match status" value="1"/>
</dbReference>
<dbReference type="InterPro" id="IPR002912">
    <property type="entry name" value="ACT_dom"/>
</dbReference>
<evidence type="ECO:0000259" key="3">
    <source>
        <dbReference type="PROSITE" id="PS51831"/>
    </source>
</evidence>
<protein>
    <submittedName>
        <fullName evidence="5">Bifunctional (P)ppGpp synthetase/guanosine-3',5'-bis(Diphosphate) 3'-pyrophosphohydrolase</fullName>
        <ecNumber evidence="5">2.7.6.5</ecNumber>
    </submittedName>
</protein>
<evidence type="ECO:0000313" key="6">
    <source>
        <dbReference type="Proteomes" id="UP001385892"/>
    </source>
</evidence>
<dbReference type="CDD" id="cd01668">
    <property type="entry name" value="TGS_RSH"/>
    <property type="match status" value="1"/>
</dbReference>
<evidence type="ECO:0000313" key="5">
    <source>
        <dbReference type="EMBL" id="MEJ8846399.1"/>
    </source>
</evidence>
<dbReference type="PANTHER" id="PTHR21262">
    <property type="entry name" value="GUANOSINE-3',5'-BIS DIPHOSPHATE 3'-PYROPHOSPHOHYDROLASE"/>
    <property type="match status" value="1"/>
</dbReference>
<accession>A0ABU8WG53</accession>
<comment type="caution">
    <text evidence="5">The sequence shown here is derived from an EMBL/GenBank/DDBJ whole genome shotgun (WGS) entry which is preliminary data.</text>
</comment>
<organism evidence="5 6">
    <name type="scientific">Variovorax rhizosphaerae</name>
    <dbReference type="NCBI Taxonomy" id="1836200"/>
    <lineage>
        <taxon>Bacteria</taxon>
        <taxon>Pseudomonadati</taxon>
        <taxon>Pseudomonadota</taxon>
        <taxon>Betaproteobacteria</taxon>
        <taxon>Burkholderiales</taxon>
        <taxon>Comamonadaceae</taxon>
        <taxon>Variovorax</taxon>
    </lineage>
</organism>
<dbReference type="PROSITE" id="PS51880">
    <property type="entry name" value="TGS"/>
    <property type="match status" value="1"/>
</dbReference>
<dbReference type="SMART" id="SM00471">
    <property type="entry name" value="HDc"/>
    <property type="match status" value="1"/>
</dbReference>
<dbReference type="InterPro" id="IPR004811">
    <property type="entry name" value="RelA/Spo_fam"/>
</dbReference>
<dbReference type="InterPro" id="IPR012675">
    <property type="entry name" value="Beta-grasp_dom_sf"/>
</dbReference>
<dbReference type="InterPro" id="IPR033655">
    <property type="entry name" value="TGS_RelA/SpoT"/>
</dbReference>
<dbReference type="CDD" id="cd04876">
    <property type="entry name" value="ACT_RelA-SpoT"/>
    <property type="match status" value="1"/>
</dbReference>
<keyword evidence="6" id="KW-1185">Reference proteome</keyword>
<dbReference type="CDD" id="cd00077">
    <property type="entry name" value="HDc"/>
    <property type="match status" value="1"/>
</dbReference>
<dbReference type="RefSeq" id="WP_340341561.1">
    <property type="nucleotide sequence ID" value="NZ_JBBKZT010000003.1"/>
</dbReference>
<dbReference type="GO" id="GO:0008728">
    <property type="term" value="F:GTP diphosphokinase activity"/>
    <property type="evidence" value="ECO:0007669"/>
    <property type="project" value="UniProtKB-EC"/>
</dbReference>
<evidence type="ECO:0000259" key="4">
    <source>
        <dbReference type="PROSITE" id="PS51880"/>
    </source>
</evidence>